<feature type="domain" description="NAD(P)-binding" evidence="1">
    <location>
        <begin position="7"/>
        <end position="113"/>
    </location>
</feature>
<evidence type="ECO:0000313" key="3">
    <source>
        <dbReference type="Proteomes" id="UP001597557"/>
    </source>
</evidence>
<dbReference type="EMBL" id="JBHUPD010000002">
    <property type="protein sequence ID" value="MFD2873371.1"/>
    <property type="molecule type" value="Genomic_DNA"/>
</dbReference>
<sequence length="293" mass="31170">MKIVITGSLGNISKPLTETLVKAGHTVTVISSNANRADEIKALGAMPAIGSVEDVNFLTDAFKGADAVYAMVPPNFGVSEWKNWIAGIGQNYADAITANGIKKVVHLSSIGAHLVDGTGPVTGIHRVEEIYNKLEGVAVKHLRPAFFYTNLLANIGMIKHAGIIGSNWGADTQMILVHPTDIAAAAAEELQSDFTGKSVRYIASDERTAGEIAKVLGTAIGKPELPWVEFSDADNTGGMIGAGLPEEVAVNYTEMGGSVRAGKMFEDYKQHRPTLSKVKLEDFAQEFAQAFNA</sequence>
<dbReference type="InterPro" id="IPR016040">
    <property type="entry name" value="NAD(P)-bd_dom"/>
</dbReference>
<accession>A0ABW5YDJ1</accession>
<proteinExistence type="predicted"/>
<dbReference type="Gene3D" id="3.90.25.10">
    <property type="entry name" value="UDP-galactose 4-epimerase, domain 1"/>
    <property type="match status" value="1"/>
</dbReference>
<dbReference type="RefSeq" id="WP_377186032.1">
    <property type="nucleotide sequence ID" value="NZ_JBHUPD010000002.1"/>
</dbReference>
<organism evidence="2 3">
    <name type="scientific">Mucilaginibacter ximonensis</name>
    <dbReference type="NCBI Taxonomy" id="538021"/>
    <lineage>
        <taxon>Bacteria</taxon>
        <taxon>Pseudomonadati</taxon>
        <taxon>Bacteroidota</taxon>
        <taxon>Sphingobacteriia</taxon>
        <taxon>Sphingobacteriales</taxon>
        <taxon>Sphingobacteriaceae</taxon>
        <taxon>Mucilaginibacter</taxon>
    </lineage>
</organism>
<dbReference type="Proteomes" id="UP001597557">
    <property type="component" value="Unassembled WGS sequence"/>
</dbReference>
<comment type="caution">
    <text evidence="2">The sequence shown here is derived from an EMBL/GenBank/DDBJ whole genome shotgun (WGS) entry which is preliminary data.</text>
</comment>
<reference evidence="3" key="1">
    <citation type="journal article" date="2019" name="Int. J. Syst. Evol. Microbiol.">
        <title>The Global Catalogue of Microorganisms (GCM) 10K type strain sequencing project: providing services to taxonomists for standard genome sequencing and annotation.</title>
        <authorList>
            <consortium name="The Broad Institute Genomics Platform"/>
            <consortium name="The Broad Institute Genome Sequencing Center for Infectious Disease"/>
            <person name="Wu L."/>
            <person name="Ma J."/>
        </authorList>
    </citation>
    <scope>NUCLEOTIDE SEQUENCE [LARGE SCALE GENOMIC DNA]</scope>
    <source>
        <strain evidence="3">KCTC 22437</strain>
    </source>
</reference>
<dbReference type="PANTHER" id="PTHR43162:SF1">
    <property type="entry name" value="PRESTALK A DIFFERENTIATION PROTEIN A"/>
    <property type="match status" value="1"/>
</dbReference>
<keyword evidence="3" id="KW-1185">Reference proteome</keyword>
<dbReference type="InterPro" id="IPR051604">
    <property type="entry name" value="Ergot_Alk_Oxidoreductase"/>
</dbReference>
<dbReference type="Pfam" id="PF13460">
    <property type="entry name" value="NAD_binding_10"/>
    <property type="match status" value="1"/>
</dbReference>
<evidence type="ECO:0000313" key="2">
    <source>
        <dbReference type="EMBL" id="MFD2873371.1"/>
    </source>
</evidence>
<dbReference type="PANTHER" id="PTHR43162">
    <property type="match status" value="1"/>
</dbReference>
<gene>
    <name evidence="2" type="ORF">ACFS5N_12875</name>
</gene>
<evidence type="ECO:0000259" key="1">
    <source>
        <dbReference type="Pfam" id="PF13460"/>
    </source>
</evidence>
<dbReference type="Gene3D" id="3.40.50.720">
    <property type="entry name" value="NAD(P)-binding Rossmann-like Domain"/>
    <property type="match status" value="1"/>
</dbReference>
<protein>
    <submittedName>
        <fullName evidence="2">NmrA family NAD(P)-binding protein</fullName>
    </submittedName>
</protein>
<name>A0ABW5YDJ1_9SPHI</name>
<dbReference type="SUPFAM" id="SSF51735">
    <property type="entry name" value="NAD(P)-binding Rossmann-fold domains"/>
    <property type="match status" value="1"/>
</dbReference>
<dbReference type="InterPro" id="IPR036291">
    <property type="entry name" value="NAD(P)-bd_dom_sf"/>
</dbReference>